<keyword evidence="3" id="KW-1185">Reference proteome</keyword>
<sequence>MLRPMEQKAPLLLTFSIAAGLLLGMTSTRAAVLVEDFFNYTSGTSAAANNGGSGWSGSWSGVTTNGRTYTNLAGTFSTPTNYTYSTGTNYVALTAAGSAKIDYTRNLQTSIDFDPATSTTYYFSSLISVLNDGTVSSDMFFPRFRDSTSTSIAAFGMNASNRIRIVTSGGNSIDSTTVLAEGSTFATATQYLAIGKMVLNPSTQADEFYFSLIPTSSSVPLTEPTTWTVSTSQFVTGIATQVTYTVNANGGTMNLDNFVLGNTYASVIPEPQTGVLLGLGGLGVLGYLRRARRLGR</sequence>
<dbReference type="EMBL" id="BDCO01000002">
    <property type="protein sequence ID" value="GAT32660.1"/>
    <property type="molecule type" value="Genomic_DNA"/>
</dbReference>
<protein>
    <submittedName>
        <fullName evidence="2">PEP-CTERM protein-sorting domain-containing protein</fullName>
    </submittedName>
</protein>
<dbReference type="Pfam" id="PF07589">
    <property type="entry name" value="PEP-CTERM"/>
    <property type="match status" value="1"/>
</dbReference>
<evidence type="ECO:0000313" key="3">
    <source>
        <dbReference type="Proteomes" id="UP000076023"/>
    </source>
</evidence>
<organism evidence="2 3">
    <name type="scientific">Terrimicrobium sacchariphilum</name>
    <dbReference type="NCBI Taxonomy" id="690879"/>
    <lineage>
        <taxon>Bacteria</taxon>
        <taxon>Pseudomonadati</taxon>
        <taxon>Verrucomicrobiota</taxon>
        <taxon>Terrimicrobiia</taxon>
        <taxon>Terrimicrobiales</taxon>
        <taxon>Terrimicrobiaceae</taxon>
        <taxon>Terrimicrobium</taxon>
    </lineage>
</organism>
<proteinExistence type="predicted"/>
<dbReference type="InterPro" id="IPR013424">
    <property type="entry name" value="Ice-binding_C"/>
</dbReference>
<comment type="caution">
    <text evidence="2">The sequence shown here is derived from an EMBL/GenBank/DDBJ whole genome shotgun (WGS) entry which is preliminary data.</text>
</comment>
<gene>
    <name evidence="2" type="ORF">TSACC_21059</name>
</gene>
<feature type="domain" description="Ice-binding protein C-terminal" evidence="1">
    <location>
        <begin position="268"/>
        <end position="293"/>
    </location>
</feature>
<accession>A0A146G4W9</accession>
<dbReference type="Proteomes" id="UP000076023">
    <property type="component" value="Unassembled WGS sequence"/>
</dbReference>
<dbReference type="STRING" id="690879.TSACC_21059"/>
<dbReference type="AlphaFoldDB" id="A0A146G4W9"/>
<dbReference type="InParanoid" id="A0A146G4W9"/>
<dbReference type="OrthoDB" id="9944523at2"/>
<reference evidence="3" key="1">
    <citation type="journal article" date="2017" name="Genome Announc.">
        <title>Draft Genome Sequence of Terrimicrobium sacchariphilum NM-5T, a Facultative Anaerobic Soil Bacterium of the Class Spartobacteria.</title>
        <authorList>
            <person name="Qiu Y.L."/>
            <person name="Tourlousse D.M."/>
            <person name="Matsuura N."/>
            <person name="Ohashi A."/>
            <person name="Sekiguchi Y."/>
        </authorList>
    </citation>
    <scope>NUCLEOTIDE SEQUENCE [LARGE SCALE GENOMIC DNA]</scope>
    <source>
        <strain evidence="3">NM-5</strain>
    </source>
</reference>
<name>A0A146G4W9_TERSA</name>
<dbReference type="NCBIfam" id="TIGR02595">
    <property type="entry name" value="PEP_CTERM"/>
    <property type="match status" value="1"/>
</dbReference>
<evidence type="ECO:0000259" key="1">
    <source>
        <dbReference type="Pfam" id="PF07589"/>
    </source>
</evidence>
<evidence type="ECO:0000313" key="2">
    <source>
        <dbReference type="EMBL" id="GAT32660.1"/>
    </source>
</evidence>